<dbReference type="InterPro" id="IPR012902">
    <property type="entry name" value="N_methyl_site"/>
</dbReference>
<reference evidence="1 2" key="1">
    <citation type="submission" date="2023-07" db="EMBL/GenBank/DDBJ databases">
        <title>Sorghum-associated microbial communities from plants grown in Nebraska, USA.</title>
        <authorList>
            <person name="Schachtman D."/>
        </authorList>
    </citation>
    <scope>NUCLEOTIDE SEQUENCE [LARGE SCALE GENOMIC DNA]</scope>
    <source>
        <strain evidence="1 2">596</strain>
    </source>
</reference>
<keyword evidence="2" id="KW-1185">Reference proteome</keyword>
<proteinExistence type="predicted"/>
<dbReference type="Proteomes" id="UP001260715">
    <property type="component" value="Unassembled WGS sequence"/>
</dbReference>
<dbReference type="Pfam" id="PF07963">
    <property type="entry name" value="N_methyl"/>
    <property type="match status" value="1"/>
</dbReference>
<evidence type="ECO:0000313" key="2">
    <source>
        <dbReference type="Proteomes" id="UP001260715"/>
    </source>
</evidence>
<evidence type="ECO:0000313" key="1">
    <source>
        <dbReference type="EMBL" id="MDR6584077.1"/>
    </source>
</evidence>
<dbReference type="InterPro" id="IPR045584">
    <property type="entry name" value="Pilin-like"/>
</dbReference>
<organism evidence="1 2">
    <name type="scientific">Herbaspirillum frisingense</name>
    <dbReference type="NCBI Taxonomy" id="92645"/>
    <lineage>
        <taxon>Bacteria</taxon>
        <taxon>Pseudomonadati</taxon>
        <taxon>Pseudomonadota</taxon>
        <taxon>Betaproteobacteria</taxon>
        <taxon>Burkholderiales</taxon>
        <taxon>Oxalobacteraceae</taxon>
        <taxon>Herbaspirillum</taxon>
    </lineage>
</organism>
<dbReference type="NCBIfam" id="TIGR02532">
    <property type="entry name" value="IV_pilin_GFxxxE"/>
    <property type="match status" value="1"/>
</dbReference>
<accession>A0ABU1PDQ8</accession>
<protein>
    <submittedName>
        <fullName evidence="1">Prepilin-type N-terminal cleavage/methylation domain-containing protein</fullName>
    </submittedName>
</protein>
<comment type="caution">
    <text evidence="1">The sequence shown here is derived from an EMBL/GenBank/DDBJ whole genome shotgun (WGS) entry which is preliminary data.</text>
</comment>
<dbReference type="Gene3D" id="3.30.1690.10">
    <property type="entry name" value="TcpA-like pilin"/>
    <property type="match status" value="1"/>
</dbReference>
<dbReference type="SUPFAM" id="SSF54523">
    <property type="entry name" value="Pili subunits"/>
    <property type="match status" value="1"/>
</dbReference>
<gene>
    <name evidence="1" type="ORF">J2W50_002275</name>
</gene>
<dbReference type="RefSeq" id="WP_199181641.1">
    <property type="nucleotide sequence ID" value="NZ_JAVDSJ010000002.1"/>
</dbReference>
<name>A0ABU1PDQ8_9BURK</name>
<sequence length="240" mass="25465">MIPFFLLRRLDTGRVHVGSRHLPLLLRQCGFTLVELSVSMAIAAILAVASLEMLRQQLDKAQVDSSSHFLQQTMMSLQNFFVTADGNTPIDNRALANGAAVARQYVGAGAGTAPVITNPWGGQIFLGPLNGGGNANWVLQVTGLPMRLCTDITQSLESTLNTAQLRHALAGAAHGGGNIATSALGSVELNPSRALTTMLADVYVIKADPYAPLSPAALSDLCEINRPYFTLFLTGNNHAL</sequence>
<dbReference type="EMBL" id="JAVDSJ010000002">
    <property type="protein sequence ID" value="MDR6584077.1"/>
    <property type="molecule type" value="Genomic_DNA"/>
</dbReference>